<dbReference type="EMBL" id="ML769383">
    <property type="protein sequence ID" value="KAE9411598.1"/>
    <property type="molecule type" value="Genomic_DNA"/>
</dbReference>
<evidence type="ECO:0000313" key="3">
    <source>
        <dbReference type="Proteomes" id="UP000799118"/>
    </source>
</evidence>
<keyword evidence="3" id="KW-1185">Reference proteome</keyword>
<protein>
    <recommendedName>
        <fullName evidence="1">N-acetyltransferase domain-containing protein</fullName>
    </recommendedName>
</protein>
<organism evidence="2 3">
    <name type="scientific">Gymnopus androsaceus JB14</name>
    <dbReference type="NCBI Taxonomy" id="1447944"/>
    <lineage>
        <taxon>Eukaryota</taxon>
        <taxon>Fungi</taxon>
        <taxon>Dikarya</taxon>
        <taxon>Basidiomycota</taxon>
        <taxon>Agaricomycotina</taxon>
        <taxon>Agaricomycetes</taxon>
        <taxon>Agaricomycetidae</taxon>
        <taxon>Agaricales</taxon>
        <taxon>Marasmiineae</taxon>
        <taxon>Omphalotaceae</taxon>
        <taxon>Gymnopus</taxon>
    </lineage>
</organism>
<dbReference type="PANTHER" id="PTHR43138:SF1">
    <property type="entry name" value="N-ACETYLTRANSFERASE ACA1"/>
    <property type="match status" value="1"/>
</dbReference>
<dbReference type="PROSITE" id="PS51186">
    <property type="entry name" value="GNAT"/>
    <property type="match status" value="1"/>
</dbReference>
<feature type="domain" description="N-acetyltransferase" evidence="1">
    <location>
        <begin position="67"/>
        <end position="210"/>
    </location>
</feature>
<gene>
    <name evidence="2" type="ORF">BT96DRAFT_961431</name>
</gene>
<dbReference type="InterPro" id="IPR016181">
    <property type="entry name" value="Acyl_CoA_acyltransferase"/>
</dbReference>
<dbReference type="InterPro" id="IPR000182">
    <property type="entry name" value="GNAT_dom"/>
</dbReference>
<dbReference type="Pfam" id="PF00583">
    <property type="entry name" value="Acetyltransf_1"/>
    <property type="match status" value="1"/>
</dbReference>
<reference evidence="2" key="1">
    <citation type="journal article" date="2019" name="Environ. Microbiol.">
        <title>Fungal ecological strategies reflected in gene transcription - a case study of two litter decomposers.</title>
        <authorList>
            <person name="Barbi F."/>
            <person name="Kohler A."/>
            <person name="Barry K."/>
            <person name="Baskaran P."/>
            <person name="Daum C."/>
            <person name="Fauchery L."/>
            <person name="Ihrmark K."/>
            <person name="Kuo A."/>
            <person name="LaButti K."/>
            <person name="Lipzen A."/>
            <person name="Morin E."/>
            <person name="Grigoriev I.V."/>
            <person name="Henrissat B."/>
            <person name="Lindahl B."/>
            <person name="Martin F."/>
        </authorList>
    </citation>
    <scope>NUCLEOTIDE SEQUENCE</scope>
    <source>
        <strain evidence="2">JB14</strain>
    </source>
</reference>
<sequence>MSAYGAISRSSAPQALLPSTIWSVRKDLNASSEFESVPYVTMHHLRLDSAPSGLVEYLSKVFAQEVEDGRTYPQEEKFDQQAFRNYFLAEDLLVGIVGKESAPPQTGGSYGDRNWEDCVVGCYYVKPNYPGRSSHICNGGFIVPPTRRKGGYGSTLAKSYVHYAPKLGYRASVFNLVYVNNEASVRLWERLGFTKAGRIPQAGRLKREDGKGEEYVDAWVVYKSFVEDERT</sequence>
<dbReference type="GO" id="GO:0016747">
    <property type="term" value="F:acyltransferase activity, transferring groups other than amino-acyl groups"/>
    <property type="evidence" value="ECO:0007669"/>
    <property type="project" value="InterPro"/>
</dbReference>
<dbReference type="AlphaFoldDB" id="A0A6A4IST0"/>
<dbReference type="Proteomes" id="UP000799118">
    <property type="component" value="Unassembled WGS sequence"/>
</dbReference>
<name>A0A6A4IST0_9AGAR</name>
<evidence type="ECO:0000259" key="1">
    <source>
        <dbReference type="PROSITE" id="PS51186"/>
    </source>
</evidence>
<dbReference type="SUPFAM" id="SSF55729">
    <property type="entry name" value="Acyl-CoA N-acyltransferases (Nat)"/>
    <property type="match status" value="1"/>
</dbReference>
<dbReference type="GO" id="GO:0005634">
    <property type="term" value="C:nucleus"/>
    <property type="evidence" value="ECO:0007669"/>
    <property type="project" value="TreeGrafter"/>
</dbReference>
<evidence type="ECO:0000313" key="2">
    <source>
        <dbReference type="EMBL" id="KAE9411598.1"/>
    </source>
</evidence>
<dbReference type="InterPro" id="IPR052742">
    <property type="entry name" value="Mito_N-acetyltransferase"/>
</dbReference>
<dbReference type="OrthoDB" id="10264707at2759"/>
<accession>A0A6A4IST0</accession>
<dbReference type="PANTHER" id="PTHR43138">
    <property type="entry name" value="ACETYLTRANSFERASE, GNAT FAMILY"/>
    <property type="match status" value="1"/>
</dbReference>
<dbReference type="Gene3D" id="3.40.630.30">
    <property type="match status" value="1"/>
</dbReference>
<proteinExistence type="predicted"/>